<dbReference type="OrthoDB" id="588983at2759"/>
<evidence type="ECO:0000313" key="3">
    <source>
        <dbReference type="EMBL" id="KAF7138767.1"/>
    </source>
</evidence>
<dbReference type="PANTHER" id="PTHR31459">
    <property type="match status" value="1"/>
</dbReference>
<dbReference type="FunFam" id="2.60.40.1820:FF:000001">
    <property type="entry name" value="Desiccation protectant protein Lea14-like"/>
    <property type="match status" value="1"/>
</dbReference>
<evidence type="ECO:0000259" key="2">
    <source>
        <dbReference type="SMART" id="SM00769"/>
    </source>
</evidence>
<sequence length="160" mass="17530">MAHLLDKAKNFVAEKVTNMKKPEATIDDVDLKGLGRDGVTYSAKVSVDNPYSHSIPICQVSYVLKSAGSLIYLDRVIASGTMEDPGSLKGNEKTLLNVPVKVPHSVVVSLVRDISSDWDIDYELELGLTVDLPLVGDFTIPLSTKGEIKLPSISDFWKRE</sequence>
<dbReference type="GO" id="GO:0005829">
    <property type="term" value="C:cytosol"/>
    <property type="evidence" value="ECO:0007669"/>
    <property type="project" value="TreeGrafter"/>
</dbReference>
<organism evidence="3 4">
    <name type="scientific">Rhododendron simsii</name>
    <name type="common">Sims's rhododendron</name>
    <dbReference type="NCBI Taxonomy" id="118357"/>
    <lineage>
        <taxon>Eukaryota</taxon>
        <taxon>Viridiplantae</taxon>
        <taxon>Streptophyta</taxon>
        <taxon>Embryophyta</taxon>
        <taxon>Tracheophyta</taxon>
        <taxon>Spermatophyta</taxon>
        <taxon>Magnoliopsida</taxon>
        <taxon>eudicotyledons</taxon>
        <taxon>Gunneridae</taxon>
        <taxon>Pentapetalae</taxon>
        <taxon>asterids</taxon>
        <taxon>Ericales</taxon>
        <taxon>Ericaceae</taxon>
        <taxon>Ericoideae</taxon>
        <taxon>Rhodoreae</taxon>
        <taxon>Rhododendron</taxon>
    </lineage>
</organism>
<reference evidence="3" key="1">
    <citation type="submission" date="2019-11" db="EMBL/GenBank/DDBJ databases">
        <authorList>
            <person name="Liu Y."/>
            <person name="Hou J."/>
            <person name="Li T.-Q."/>
            <person name="Guan C.-H."/>
            <person name="Wu X."/>
            <person name="Wu H.-Z."/>
            <person name="Ling F."/>
            <person name="Zhang R."/>
            <person name="Shi X.-G."/>
            <person name="Ren J.-P."/>
            <person name="Chen E.-F."/>
            <person name="Sun J.-M."/>
        </authorList>
    </citation>
    <scope>NUCLEOTIDE SEQUENCE</scope>
    <source>
        <strain evidence="3">Adult_tree_wgs_1</strain>
        <tissue evidence="3">Leaves</tissue>
    </source>
</reference>
<dbReference type="EMBL" id="WJXA01000007">
    <property type="protein sequence ID" value="KAF7138767.1"/>
    <property type="molecule type" value="Genomic_DNA"/>
</dbReference>
<feature type="domain" description="Water stress and hypersensitive response" evidence="2">
    <location>
        <begin position="24"/>
        <end position="147"/>
    </location>
</feature>
<dbReference type="InterPro" id="IPR013990">
    <property type="entry name" value="WHy-dom"/>
</dbReference>
<proteinExistence type="inferred from homology"/>
<dbReference type="AlphaFoldDB" id="A0A834GZA6"/>
<comment type="caution">
    <text evidence="3">The sequence shown here is derived from an EMBL/GenBank/DDBJ whole genome shotgun (WGS) entry which is preliminary data.</text>
</comment>
<dbReference type="GO" id="GO:0009269">
    <property type="term" value="P:response to desiccation"/>
    <property type="evidence" value="ECO:0007669"/>
    <property type="project" value="InterPro"/>
</dbReference>
<dbReference type="Pfam" id="PF03168">
    <property type="entry name" value="LEA_2"/>
    <property type="match status" value="1"/>
</dbReference>
<gene>
    <name evidence="3" type="ORF">RHSIM_Rhsim07G0009700</name>
</gene>
<name>A0A834GZA6_RHOSS</name>
<dbReference type="SMART" id="SM00769">
    <property type="entry name" value="WHy"/>
    <property type="match status" value="1"/>
</dbReference>
<dbReference type="InterPro" id="IPR004864">
    <property type="entry name" value="LEA_2"/>
</dbReference>
<dbReference type="PANTHER" id="PTHR31459:SF19">
    <property type="entry name" value="DESICCATION-RELATED PROTEIN LEA14-RELATED"/>
    <property type="match status" value="1"/>
</dbReference>
<evidence type="ECO:0000313" key="4">
    <source>
        <dbReference type="Proteomes" id="UP000626092"/>
    </source>
</evidence>
<dbReference type="Proteomes" id="UP000626092">
    <property type="component" value="Unassembled WGS sequence"/>
</dbReference>
<dbReference type="SUPFAM" id="SSF117070">
    <property type="entry name" value="LEA14-like"/>
    <property type="match status" value="1"/>
</dbReference>
<accession>A0A834GZA6</accession>
<dbReference type="InterPro" id="IPR045043">
    <property type="entry name" value="Lea14-like"/>
</dbReference>
<comment type="similarity">
    <text evidence="1">Belongs to the LEA type 2 family.</text>
</comment>
<protein>
    <recommendedName>
        <fullName evidence="2">Water stress and hypersensitive response domain-containing protein</fullName>
    </recommendedName>
</protein>
<dbReference type="Gene3D" id="2.60.40.1820">
    <property type="match status" value="1"/>
</dbReference>
<evidence type="ECO:0000256" key="1">
    <source>
        <dbReference type="ARBA" id="ARBA00005960"/>
    </source>
</evidence>
<keyword evidence="4" id="KW-1185">Reference proteome</keyword>